<dbReference type="InterPro" id="IPR002881">
    <property type="entry name" value="DUF58"/>
</dbReference>
<reference evidence="2 3" key="1">
    <citation type="submission" date="2023-05" db="EMBL/GenBank/DDBJ databases">
        <title>Chelatococcus sp. nov., a moderately thermophilic bacterium isolated from hot spring microbial mat.</title>
        <authorList>
            <person name="Hu C.-J."/>
            <person name="Li W.-J."/>
        </authorList>
    </citation>
    <scope>NUCLEOTIDE SEQUENCE [LARGE SCALE GENOMIC DNA]</scope>
    <source>
        <strain evidence="2 3">SYSU G07232</strain>
    </source>
</reference>
<feature type="domain" description="DUF58" evidence="1">
    <location>
        <begin position="62"/>
        <end position="264"/>
    </location>
</feature>
<dbReference type="Pfam" id="PF01882">
    <property type="entry name" value="DUF58"/>
    <property type="match status" value="1"/>
</dbReference>
<evidence type="ECO:0000313" key="3">
    <source>
        <dbReference type="Proteomes" id="UP001321492"/>
    </source>
</evidence>
<evidence type="ECO:0000259" key="1">
    <source>
        <dbReference type="Pfam" id="PF01882"/>
    </source>
</evidence>
<comment type="caution">
    <text evidence="2">The sequence shown here is derived from an EMBL/GenBank/DDBJ whole genome shotgun (WGS) entry which is preliminary data.</text>
</comment>
<dbReference type="EMBL" id="JASJEV010000008">
    <property type="protein sequence ID" value="MDJ1159330.1"/>
    <property type="molecule type" value="Genomic_DNA"/>
</dbReference>
<accession>A0ABT7AIY0</accession>
<dbReference type="Proteomes" id="UP001321492">
    <property type="component" value="Unassembled WGS sequence"/>
</dbReference>
<dbReference type="RefSeq" id="WP_283741326.1">
    <property type="nucleotide sequence ID" value="NZ_JASJEV010000008.1"/>
</dbReference>
<gene>
    <name evidence="2" type="ORF">QNA08_13905</name>
</gene>
<evidence type="ECO:0000313" key="2">
    <source>
        <dbReference type="EMBL" id="MDJ1159330.1"/>
    </source>
</evidence>
<proteinExistence type="predicted"/>
<dbReference type="PANTHER" id="PTHR33608:SF6">
    <property type="entry name" value="BLL2464 PROTEIN"/>
    <property type="match status" value="1"/>
</dbReference>
<keyword evidence="3" id="KW-1185">Reference proteome</keyword>
<protein>
    <submittedName>
        <fullName evidence="2">DUF58 domain-containing protein</fullName>
    </submittedName>
</protein>
<dbReference type="PANTHER" id="PTHR33608">
    <property type="entry name" value="BLL2464 PROTEIN"/>
    <property type="match status" value="1"/>
</dbReference>
<name>A0ABT7AIY0_9HYPH</name>
<organism evidence="2 3">
    <name type="scientific">Chelatococcus albus</name>
    <dbReference type="NCBI Taxonomy" id="3047466"/>
    <lineage>
        <taxon>Bacteria</taxon>
        <taxon>Pseudomonadati</taxon>
        <taxon>Pseudomonadota</taxon>
        <taxon>Alphaproteobacteria</taxon>
        <taxon>Hyphomicrobiales</taxon>
        <taxon>Chelatococcaceae</taxon>
        <taxon>Chelatococcus</taxon>
    </lineage>
</organism>
<sequence length="313" mass="33976">MARVRVLPPTDRTPGRRETDGALRLAARLPRIVLEARRVAGAVAHGIHGRRRAGPGESFWQFRPYTPGEAAARIDWRRSAHDDRLYVRQREWEAAQTVWLWIDRSASMGYVSSLAEVPKVERALVVGFALAEMLVEGGERVGHLGAMPPRASHSIVERLAEALAGHEAGLAADLPPREPLPPTNEAILVSDFLMPIGELTATVEALSARGARGHCIMVVDPVEETFPFTGQAELEDVETGTRLRVGDAGAWGADYRLRIAAHREAFAAVLTRRGWTLTVHHTDRPASEAVLRVMTLISAARGGRGPVAMAAGG</sequence>